<gene>
    <name evidence="7" type="ORF">OXIME_000268</name>
</gene>
<dbReference type="Gene3D" id="3.90.1150.10">
    <property type="entry name" value="Aspartate Aminotransferase, domain 1"/>
    <property type="match status" value="1"/>
</dbReference>
<dbReference type="KEGG" id="omr:OXIME_000268"/>
<dbReference type="FunFam" id="3.40.640.10:FF:000006">
    <property type="entry name" value="5-aminolevulinate synthase, mitochondrial"/>
    <property type="match status" value="1"/>
</dbReference>
<dbReference type="InterPro" id="IPR010962">
    <property type="entry name" value="AONS_Archaea/Firmicutes"/>
</dbReference>
<dbReference type="EMBL" id="CP133772">
    <property type="protein sequence ID" value="WYX99728.1"/>
    <property type="molecule type" value="Genomic_DNA"/>
</dbReference>
<evidence type="ECO:0000256" key="2">
    <source>
        <dbReference type="ARBA" id="ARBA00011738"/>
    </source>
</evidence>
<dbReference type="AlphaFoldDB" id="A0AAX4NEJ4"/>
<dbReference type="InterPro" id="IPR050087">
    <property type="entry name" value="AON_synthase_class-II"/>
</dbReference>
<comment type="cofactor">
    <cofactor evidence="1 5">
        <name>pyridoxal 5'-phosphate</name>
        <dbReference type="ChEBI" id="CHEBI:597326"/>
    </cofactor>
</comment>
<dbReference type="GO" id="GO:0030170">
    <property type="term" value="F:pyridoxal phosphate binding"/>
    <property type="evidence" value="ECO:0007669"/>
    <property type="project" value="InterPro"/>
</dbReference>
<comment type="similarity">
    <text evidence="5">Belongs to the class-II pyridoxal-phosphate-dependent aminotransferase family.</text>
</comment>
<keyword evidence="7" id="KW-0012">Acyltransferase</keyword>
<dbReference type="PANTHER" id="PTHR13693">
    <property type="entry name" value="CLASS II AMINOTRANSFERASE/8-AMINO-7-OXONONANOATE SYNTHASE"/>
    <property type="match status" value="1"/>
</dbReference>
<comment type="subunit">
    <text evidence="2">Homodimer.</text>
</comment>
<dbReference type="SUPFAM" id="SSF53383">
    <property type="entry name" value="PLP-dependent transferases"/>
    <property type="match status" value="1"/>
</dbReference>
<evidence type="ECO:0000256" key="3">
    <source>
        <dbReference type="ARBA" id="ARBA00022679"/>
    </source>
</evidence>
<evidence type="ECO:0000313" key="8">
    <source>
        <dbReference type="Proteomes" id="UP001451606"/>
    </source>
</evidence>
<keyword evidence="4 5" id="KW-0663">Pyridoxal phosphate</keyword>
<dbReference type="InterPro" id="IPR004839">
    <property type="entry name" value="Aminotransferase_I/II_large"/>
</dbReference>
<dbReference type="Gene3D" id="3.40.640.10">
    <property type="entry name" value="Type I PLP-dependent aspartate aminotransferase-like (Major domain)"/>
    <property type="match status" value="1"/>
</dbReference>
<organism evidence="7 8">
    <name type="scientific">Oxyplasma meridianum</name>
    <dbReference type="NCBI Taxonomy" id="3073602"/>
    <lineage>
        <taxon>Archaea</taxon>
        <taxon>Methanobacteriati</taxon>
        <taxon>Thermoplasmatota</taxon>
        <taxon>Thermoplasmata</taxon>
        <taxon>Thermoplasmatales</taxon>
        <taxon>Thermoplasmataceae</taxon>
        <taxon>Oxyplasma</taxon>
    </lineage>
</organism>
<evidence type="ECO:0000256" key="4">
    <source>
        <dbReference type="ARBA" id="ARBA00022898"/>
    </source>
</evidence>
<keyword evidence="8" id="KW-1185">Reference proteome</keyword>
<dbReference type="CDD" id="cd06454">
    <property type="entry name" value="KBL_like"/>
    <property type="match status" value="1"/>
</dbReference>
<dbReference type="PANTHER" id="PTHR13693:SF3">
    <property type="entry name" value="LD36009P"/>
    <property type="match status" value="1"/>
</dbReference>
<protein>
    <submittedName>
        <fullName evidence="7">Glycine C-acetyltransferase</fullName>
        <ecNumber evidence="7">2.3.1.29</ecNumber>
    </submittedName>
</protein>
<feature type="domain" description="Aminotransferase class I/classII large" evidence="6">
    <location>
        <begin position="40"/>
        <end position="383"/>
    </location>
</feature>
<dbReference type="PROSITE" id="PS00599">
    <property type="entry name" value="AA_TRANSFER_CLASS_2"/>
    <property type="match status" value="1"/>
</dbReference>
<keyword evidence="3 7" id="KW-0808">Transferase</keyword>
<dbReference type="RefSeq" id="WP_393971691.1">
    <property type="nucleotide sequence ID" value="NZ_CP133772.1"/>
</dbReference>
<evidence type="ECO:0000256" key="1">
    <source>
        <dbReference type="ARBA" id="ARBA00001933"/>
    </source>
</evidence>
<proteinExistence type="inferred from homology"/>
<dbReference type="NCBIfam" id="NF005394">
    <property type="entry name" value="PRK06939.1"/>
    <property type="match status" value="1"/>
</dbReference>
<sequence>MSGMGWIKNELENLKENGRYIPIRILQSPQGSWVKIDGRTLLNMCSNNYLGLANNPEVKKAAIEAIEEYGVGAGAVRSIAGSDELHIKLEEKVAKFKHMEDSLVYQGGLLANSGTIPVLVGKDDVVFSEELNHASIIDGVRLSSAKRVVFKHMDKSDLEKQLKEHRNEGKRSLVITDGVFSMDGDIAPLKEIVELAQRYDTMSYVDDAHGEGVLGDHGRGIADYFGIGSELDVEMGTFSKALGGMGGFVAGSHELIDLLKQRSRPFLFSSALNPGEAAAIMKSIEIMERDDSLLKKLWKNSDDLKNGLGNLGYNTGSSKTPITPVIVGNEKKALELSTTLYNEENLFASPIVYPTVQLGTARIRLMPSALHSNSDIKTAIDAFESAGKKLKIL</sequence>
<dbReference type="InterPro" id="IPR015422">
    <property type="entry name" value="PyrdxlP-dep_Trfase_small"/>
</dbReference>
<dbReference type="EC" id="2.3.1.29" evidence="7"/>
<evidence type="ECO:0000256" key="5">
    <source>
        <dbReference type="RuleBase" id="RU003693"/>
    </source>
</evidence>
<dbReference type="GeneID" id="95966992"/>
<reference evidence="7 8" key="1">
    <citation type="submission" date="2023-09" db="EMBL/GenBank/DDBJ databases">
        <authorList>
            <person name="Golyshina O.V."/>
            <person name="Lunev E.A."/>
            <person name="Bargiela R."/>
            <person name="Gaines M.C."/>
            <person name="Daum B."/>
            <person name="Bale N.J."/>
            <person name="Koenen M."/>
            <person name="Sinninghe Damst J.S."/>
            <person name="Yakimov M."/>
            <person name="Golyshin P.N."/>
        </authorList>
    </citation>
    <scope>NUCLEOTIDE SEQUENCE [LARGE SCALE GENOMIC DNA]</scope>
    <source>
        <strain evidence="7 8">M1</strain>
    </source>
</reference>
<dbReference type="GO" id="GO:0008890">
    <property type="term" value="F:glycine C-acetyltransferase activity"/>
    <property type="evidence" value="ECO:0007669"/>
    <property type="project" value="UniProtKB-EC"/>
</dbReference>
<dbReference type="InterPro" id="IPR015424">
    <property type="entry name" value="PyrdxlP-dep_Trfase"/>
</dbReference>
<dbReference type="Pfam" id="PF00155">
    <property type="entry name" value="Aminotran_1_2"/>
    <property type="match status" value="1"/>
</dbReference>
<evidence type="ECO:0000259" key="6">
    <source>
        <dbReference type="Pfam" id="PF00155"/>
    </source>
</evidence>
<accession>A0AAX4NEJ4</accession>
<dbReference type="Proteomes" id="UP001451606">
    <property type="component" value="Chromosome"/>
</dbReference>
<evidence type="ECO:0000313" key="7">
    <source>
        <dbReference type="EMBL" id="WYX99728.1"/>
    </source>
</evidence>
<name>A0AAX4NEJ4_9ARCH</name>
<dbReference type="InterPro" id="IPR015421">
    <property type="entry name" value="PyrdxlP-dep_Trfase_major"/>
</dbReference>
<dbReference type="InterPro" id="IPR001917">
    <property type="entry name" value="Aminotrans_II_pyridoxalP_BS"/>
</dbReference>
<dbReference type="NCBIfam" id="TIGR01825">
    <property type="entry name" value="gly_Cac_T_rel"/>
    <property type="match status" value="1"/>
</dbReference>